<feature type="compositionally biased region" description="Low complexity" evidence="1">
    <location>
        <begin position="277"/>
        <end position="289"/>
    </location>
</feature>
<gene>
    <name evidence="2" type="ORF">BDZ90DRAFT_165873</name>
</gene>
<protein>
    <submittedName>
        <fullName evidence="2">Uncharacterized protein</fullName>
    </submittedName>
</protein>
<evidence type="ECO:0000256" key="1">
    <source>
        <dbReference type="SAM" id="MobiDB-lite"/>
    </source>
</evidence>
<dbReference type="AlphaFoldDB" id="A0A316USH6"/>
<feature type="compositionally biased region" description="Low complexity" evidence="1">
    <location>
        <begin position="136"/>
        <end position="148"/>
    </location>
</feature>
<sequence length="475" mass="50378">MPPSDNDGDVVIASSRSPSSPAARPLTPATPLKQLRSSPSSVANFVRHTFWDASPAAAAAAGGKNGDGDGRGIDGGMPRNESFDSLGLSLPSPHPLHGMGSQTWTWADERVEGDEQERNRDLRPSAIIEPARRRSPQVSSVAFPSSSSTQKKDTGQASAGTRSSSQDGSETTATASASAMTTATAGTDSCPSASSAPVPLPTEQQASSSKPRQMGHARNASVPLPSQHAAKHGNRRLPAPLSSGDEREYSEEDNDAPTVREREANNGASTPNRGPKRTSLTSRSYTTLRNMAVAWVPGTSRSATPQEGRSPSLAPMSKELIPLPSDAEKQLLPLSDTAARRRPVKLDRRRLDKAVGLAVEAAQAAEEDERTYKERERRRKAKSAAREAAKLERERTDAEAAAAEAGLLGRIRTISEYSGLGGHDRAARLNNSLPWRRRGNSRPGSAYQSDVTSAENTGSEGSCEEGSESEGDSEE</sequence>
<name>A0A316USH6_9BASI</name>
<feature type="compositionally biased region" description="Acidic residues" evidence="1">
    <location>
        <begin position="462"/>
        <end position="475"/>
    </location>
</feature>
<feature type="compositionally biased region" description="Basic and acidic residues" evidence="1">
    <location>
        <begin position="384"/>
        <end position="398"/>
    </location>
</feature>
<dbReference type="RefSeq" id="XP_025362844.1">
    <property type="nucleotide sequence ID" value="XM_025503643.1"/>
</dbReference>
<dbReference type="EMBL" id="KZ819666">
    <property type="protein sequence ID" value="PWN28232.1"/>
    <property type="molecule type" value="Genomic_DNA"/>
</dbReference>
<keyword evidence="3" id="KW-1185">Reference proteome</keyword>
<organism evidence="2 3">
    <name type="scientific">Jaminaea rosea</name>
    <dbReference type="NCBI Taxonomy" id="1569628"/>
    <lineage>
        <taxon>Eukaryota</taxon>
        <taxon>Fungi</taxon>
        <taxon>Dikarya</taxon>
        <taxon>Basidiomycota</taxon>
        <taxon>Ustilaginomycotina</taxon>
        <taxon>Exobasidiomycetes</taxon>
        <taxon>Microstromatales</taxon>
        <taxon>Microstromatales incertae sedis</taxon>
        <taxon>Jaminaea</taxon>
    </lineage>
</organism>
<proteinExistence type="predicted"/>
<evidence type="ECO:0000313" key="2">
    <source>
        <dbReference type="EMBL" id="PWN28232.1"/>
    </source>
</evidence>
<feature type="region of interest" description="Disordered" evidence="1">
    <location>
        <begin position="1"/>
        <end position="39"/>
    </location>
</feature>
<reference evidence="2 3" key="1">
    <citation type="journal article" date="2018" name="Mol. Biol. Evol.">
        <title>Broad Genomic Sampling Reveals a Smut Pathogenic Ancestry of the Fungal Clade Ustilaginomycotina.</title>
        <authorList>
            <person name="Kijpornyongpan T."/>
            <person name="Mondo S.J."/>
            <person name="Barry K."/>
            <person name="Sandor L."/>
            <person name="Lee J."/>
            <person name="Lipzen A."/>
            <person name="Pangilinan J."/>
            <person name="LaButti K."/>
            <person name="Hainaut M."/>
            <person name="Henrissat B."/>
            <person name="Grigoriev I.V."/>
            <person name="Spatafora J.W."/>
            <person name="Aime M.C."/>
        </authorList>
    </citation>
    <scope>NUCLEOTIDE SEQUENCE [LARGE SCALE GENOMIC DNA]</scope>
    <source>
        <strain evidence="2 3">MCA 5214</strain>
    </source>
</reference>
<feature type="compositionally biased region" description="Low complexity" evidence="1">
    <location>
        <begin position="85"/>
        <end position="98"/>
    </location>
</feature>
<feature type="compositionally biased region" description="Polar residues" evidence="1">
    <location>
        <begin position="299"/>
        <end position="309"/>
    </location>
</feature>
<feature type="compositionally biased region" description="Polar residues" evidence="1">
    <location>
        <begin position="155"/>
        <end position="170"/>
    </location>
</feature>
<feature type="compositionally biased region" description="Polar residues" evidence="1">
    <location>
        <begin position="186"/>
        <end position="195"/>
    </location>
</feature>
<feature type="region of interest" description="Disordered" evidence="1">
    <location>
        <begin position="419"/>
        <end position="475"/>
    </location>
</feature>
<dbReference type="GeneID" id="37025466"/>
<feature type="compositionally biased region" description="Low complexity" evidence="1">
    <location>
        <begin position="171"/>
        <end position="185"/>
    </location>
</feature>
<feature type="compositionally biased region" description="Polar residues" evidence="1">
    <location>
        <begin position="202"/>
        <end position="211"/>
    </location>
</feature>
<accession>A0A316USH6</accession>
<feature type="compositionally biased region" description="Polar residues" evidence="1">
    <location>
        <begin position="442"/>
        <end position="457"/>
    </location>
</feature>
<evidence type="ECO:0000313" key="3">
    <source>
        <dbReference type="Proteomes" id="UP000245884"/>
    </source>
</evidence>
<feature type="compositionally biased region" description="Low complexity" evidence="1">
    <location>
        <begin position="13"/>
        <end position="32"/>
    </location>
</feature>
<dbReference type="Proteomes" id="UP000245884">
    <property type="component" value="Unassembled WGS sequence"/>
</dbReference>
<feature type="region of interest" description="Disordered" evidence="1">
    <location>
        <begin position="56"/>
        <end position="319"/>
    </location>
</feature>
<feature type="region of interest" description="Disordered" evidence="1">
    <location>
        <begin position="361"/>
        <end position="398"/>
    </location>
</feature>